<name>A0A653C0Z1_CALMS</name>
<accession>A0A653C0Z1</accession>
<protein>
    <submittedName>
        <fullName evidence="1">Uncharacterized protein</fullName>
    </submittedName>
</protein>
<evidence type="ECO:0000313" key="1">
    <source>
        <dbReference type="EMBL" id="VEN41171.1"/>
    </source>
</evidence>
<proteinExistence type="predicted"/>
<sequence length="67" mass="7588">LKLLYRVIALYVYDLLNKVVRCIGIVNVDGNRIWRSCTANLLTNLSLRYGGDEVSIILAFFVAVLEN</sequence>
<reference evidence="1 2" key="1">
    <citation type="submission" date="2019-01" db="EMBL/GenBank/DDBJ databases">
        <authorList>
            <person name="Sayadi A."/>
        </authorList>
    </citation>
    <scope>NUCLEOTIDE SEQUENCE [LARGE SCALE GENOMIC DNA]</scope>
</reference>
<dbReference type="AlphaFoldDB" id="A0A653C0Z1"/>
<organism evidence="1 2">
    <name type="scientific">Callosobruchus maculatus</name>
    <name type="common">Southern cowpea weevil</name>
    <name type="synonym">Pulse bruchid</name>
    <dbReference type="NCBI Taxonomy" id="64391"/>
    <lineage>
        <taxon>Eukaryota</taxon>
        <taxon>Metazoa</taxon>
        <taxon>Ecdysozoa</taxon>
        <taxon>Arthropoda</taxon>
        <taxon>Hexapoda</taxon>
        <taxon>Insecta</taxon>
        <taxon>Pterygota</taxon>
        <taxon>Neoptera</taxon>
        <taxon>Endopterygota</taxon>
        <taxon>Coleoptera</taxon>
        <taxon>Polyphaga</taxon>
        <taxon>Cucujiformia</taxon>
        <taxon>Chrysomeloidea</taxon>
        <taxon>Chrysomelidae</taxon>
        <taxon>Bruchinae</taxon>
        <taxon>Bruchini</taxon>
        <taxon>Callosobruchus</taxon>
    </lineage>
</organism>
<evidence type="ECO:0000313" key="2">
    <source>
        <dbReference type="Proteomes" id="UP000410492"/>
    </source>
</evidence>
<dbReference type="OrthoDB" id="6785852at2759"/>
<feature type="non-terminal residue" evidence="1">
    <location>
        <position position="1"/>
    </location>
</feature>
<dbReference type="EMBL" id="CAACVG010006713">
    <property type="protein sequence ID" value="VEN41171.1"/>
    <property type="molecule type" value="Genomic_DNA"/>
</dbReference>
<gene>
    <name evidence="1" type="ORF">CALMAC_LOCUS5098</name>
</gene>
<keyword evidence="2" id="KW-1185">Reference proteome</keyword>
<dbReference type="Proteomes" id="UP000410492">
    <property type="component" value="Unassembled WGS sequence"/>
</dbReference>